<evidence type="ECO:0000256" key="10">
    <source>
        <dbReference type="SAM" id="MobiDB-lite"/>
    </source>
</evidence>
<feature type="region of interest" description="Disordered" evidence="10">
    <location>
        <begin position="52"/>
        <end position="74"/>
    </location>
</feature>
<dbReference type="PROSITE" id="PS52015">
    <property type="entry name" value="TONB_CTD"/>
    <property type="match status" value="1"/>
</dbReference>
<accession>A0A2U2HHT2</accession>
<protein>
    <submittedName>
        <fullName evidence="13">Energy transducer TonB</fullName>
    </submittedName>
</protein>
<dbReference type="Proteomes" id="UP000241421">
    <property type="component" value="Unassembled WGS sequence"/>
</dbReference>
<dbReference type="PANTHER" id="PTHR33446">
    <property type="entry name" value="PROTEIN TONB-RELATED"/>
    <property type="match status" value="1"/>
</dbReference>
<feature type="transmembrane region" description="Helical" evidence="11">
    <location>
        <begin position="12"/>
        <end position="31"/>
    </location>
</feature>
<dbReference type="OrthoDB" id="8724624at2"/>
<organism evidence="13 14">
    <name type="scientific">Massilia glaciei</name>
    <dbReference type="NCBI Taxonomy" id="1524097"/>
    <lineage>
        <taxon>Bacteria</taxon>
        <taxon>Pseudomonadati</taxon>
        <taxon>Pseudomonadota</taxon>
        <taxon>Betaproteobacteria</taxon>
        <taxon>Burkholderiales</taxon>
        <taxon>Oxalobacteraceae</taxon>
        <taxon>Telluria group</taxon>
        <taxon>Massilia</taxon>
    </lineage>
</organism>
<dbReference type="SUPFAM" id="SSF74653">
    <property type="entry name" value="TolA/TonB C-terminal domain"/>
    <property type="match status" value="1"/>
</dbReference>
<keyword evidence="7" id="KW-0653">Protein transport</keyword>
<dbReference type="GO" id="GO:0055085">
    <property type="term" value="P:transmembrane transport"/>
    <property type="evidence" value="ECO:0007669"/>
    <property type="project" value="InterPro"/>
</dbReference>
<dbReference type="NCBIfam" id="TIGR01352">
    <property type="entry name" value="tonB_Cterm"/>
    <property type="match status" value="1"/>
</dbReference>
<dbReference type="InterPro" id="IPR051045">
    <property type="entry name" value="TonB-dependent_transducer"/>
</dbReference>
<dbReference type="InterPro" id="IPR037682">
    <property type="entry name" value="TonB_C"/>
</dbReference>
<dbReference type="Pfam" id="PF03544">
    <property type="entry name" value="TonB_C"/>
    <property type="match status" value="1"/>
</dbReference>
<dbReference type="GO" id="GO:0015031">
    <property type="term" value="P:protein transport"/>
    <property type="evidence" value="ECO:0007669"/>
    <property type="project" value="UniProtKB-KW"/>
</dbReference>
<name>A0A2U2HHT2_9BURK</name>
<proteinExistence type="inferred from homology"/>
<evidence type="ECO:0000256" key="11">
    <source>
        <dbReference type="SAM" id="Phobius"/>
    </source>
</evidence>
<dbReference type="AlphaFoldDB" id="A0A2U2HHT2"/>
<dbReference type="EMBL" id="PXWF02000253">
    <property type="protein sequence ID" value="PWF45468.1"/>
    <property type="molecule type" value="Genomic_DNA"/>
</dbReference>
<keyword evidence="6 11" id="KW-0812">Transmembrane</keyword>
<comment type="caution">
    <text evidence="13">The sequence shown here is derived from an EMBL/GenBank/DDBJ whole genome shotgun (WGS) entry which is preliminary data.</text>
</comment>
<dbReference type="RefSeq" id="WP_106758653.1">
    <property type="nucleotide sequence ID" value="NZ_PXWF02000253.1"/>
</dbReference>
<evidence type="ECO:0000256" key="7">
    <source>
        <dbReference type="ARBA" id="ARBA00022927"/>
    </source>
</evidence>
<dbReference type="Gene3D" id="3.30.1150.10">
    <property type="match status" value="1"/>
</dbReference>
<dbReference type="GO" id="GO:0005886">
    <property type="term" value="C:plasma membrane"/>
    <property type="evidence" value="ECO:0007669"/>
    <property type="project" value="UniProtKB-SubCell"/>
</dbReference>
<dbReference type="InterPro" id="IPR006260">
    <property type="entry name" value="TonB/TolA_C"/>
</dbReference>
<dbReference type="PANTHER" id="PTHR33446:SF2">
    <property type="entry name" value="PROTEIN TONB"/>
    <property type="match status" value="1"/>
</dbReference>
<keyword evidence="3" id="KW-0813">Transport</keyword>
<feature type="compositionally biased region" description="Pro residues" evidence="10">
    <location>
        <begin position="56"/>
        <end position="74"/>
    </location>
</feature>
<evidence type="ECO:0000256" key="6">
    <source>
        <dbReference type="ARBA" id="ARBA00022692"/>
    </source>
</evidence>
<evidence type="ECO:0000256" key="3">
    <source>
        <dbReference type="ARBA" id="ARBA00022448"/>
    </source>
</evidence>
<evidence type="ECO:0000256" key="4">
    <source>
        <dbReference type="ARBA" id="ARBA00022475"/>
    </source>
</evidence>
<evidence type="ECO:0000313" key="14">
    <source>
        <dbReference type="Proteomes" id="UP000241421"/>
    </source>
</evidence>
<reference evidence="13 14" key="1">
    <citation type="submission" date="2018-04" db="EMBL/GenBank/DDBJ databases">
        <title>Massilia violaceinigra sp. nov., a novel purple-pigmented bacterium isolated from Tianshan glacier, Xinjiang, China.</title>
        <authorList>
            <person name="Wang H."/>
        </authorList>
    </citation>
    <scope>NUCLEOTIDE SEQUENCE [LARGE SCALE GENOMIC DNA]</scope>
    <source>
        <strain evidence="13 14">B448-2</strain>
    </source>
</reference>
<evidence type="ECO:0000313" key="13">
    <source>
        <dbReference type="EMBL" id="PWF45468.1"/>
    </source>
</evidence>
<keyword evidence="4" id="KW-1003">Cell membrane</keyword>
<sequence>MNFSHEKNTGKNFTGIAVVIVLHLFVGWAAVSGLGTRVVAKMAEVVETQIIEEAKPLPPPDVPPPPPPPEMKAPPPPFVPPVEVNVQQPPPPSQMAAVTNVKPATTELIRALPQPSAPPTTTPAKSVTVAAVADFNTCAKPEYPKASMRNEETGTVTLSFLIGTDGRVMDQKVTKSSGSRDLDKAAVNGISKCRFKPGMVDGVPTQNWMQMQYVWTLEN</sequence>
<feature type="domain" description="TonB C-terminal" evidence="12">
    <location>
        <begin position="128"/>
        <end position="219"/>
    </location>
</feature>
<evidence type="ECO:0000256" key="9">
    <source>
        <dbReference type="ARBA" id="ARBA00023136"/>
    </source>
</evidence>
<keyword evidence="9 11" id="KW-0472">Membrane</keyword>
<comment type="similarity">
    <text evidence="2">Belongs to the TonB family.</text>
</comment>
<evidence type="ECO:0000256" key="1">
    <source>
        <dbReference type="ARBA" id="ARBA00004383"/>
    </source>
</evidence>
<evidence type="ECO:0000256" key="2">
    <source>
        <dbReference type="ARBA" id="ARBA00006555"/>
    </source>
</evidence>
<evidence type="ECO:0000256" key="5">
    <source>
        <dbReference type="ARBA" id="ARBA00022519"/>
    </source>
</evidence>
<evidence type="ECO:0000256" key="8">
    <source>
        <dbReference type="ARBA" id="ARBA00022989"/>
    </source>
</evidence>
<comment type="subcellular location">
    <subcellularLocation>
        <location evidence="1">Cell inner membrane</location>
        <topology evidence="1">Single-pass membrane protein</topology>
        <orientation evidence="1">Periplasmic side</orientation>
    </subcellularLocation>
</comment>
<evidence type="ECO:0000259" key="12">
    <source>
        <dbReference type="PROSITE" id="PS52015"/>
    </source>
</evidence>
<keyword evidence="8 11" id="KW-1133">Transmembrane helix</keyword>
<keyword evidence="14" id="KW-1185">Reference proteome</keyword>
<gene>
    <name evidence="13" type="ORF">C7C56_017490</name>
</gene>
<keyword evidence="5" id="KW-0997">Cell inner membrane</keyword>